<evidence type="ECO:0000256" key="1">
    <source>
        <dbReference type="SAM" id="SignalP"/>
    </source>
</evidence>
<feature type="signal peptide" evidence="1">
    <location>
        <begin position="1"/>
        <end position="38"/>
    </location>
</feature>
<reference evidence="2 3" key="1">
    <citation type="submission" date="2017-05" db="EMBL/GenBank/DDBJ databases">
        <authorList>
            <person name="Varghese N."/>
            <person name="Submissions S."/>
        </authorList>
    </citation>
    <scope>NUCLEOTIDE SEQUENCE [LARGE SCALE GENOMIC DNA]</scope>
    <source>
        <strain evidence="2 3">DSM 21194</strain>
    </source>
</reference>
<dbReference type="EMBL" id="FXTH01000002">
    <property type="protein sequence ID" value="SMO43161.1"/>
    <property type="molecule type" value="Genomic_DNA"/>
</dbReference>
<sequence>MRRPRSTDRGCFIKNVSRLTYFAKHSAFLLLVIFAAHAVAGNTTKAFSPSSPLSGADTLQSRTLCVDYENHFTPENDQPSGKKQPVGSTSCNTLSQILPANYIFLLFPDSESDVFKNSLLLPASQSFVLQEPDPPRLPSLYAG</sequence>
<dbReference type="Proteomes" id="UP000317593">
    <property type="component" value="Unassembled WGS sequence"/>
</dbReference>
<dbReference type="AlphaFoldDB" id="A0A521B824"/>
<gene>
    <name evidence="2" type="ORF">SAMN06265218_102275</name>
</gene>
<organism evidence="2 3">
    <name type="scientific">Fodinibius sediminis</name>
    <dbReference type="NCBI Taxonomy" id="1214077"/>
    <lineage>
        <taxon>Bacteria</taxon>
        <taxon>Pseudomonadati</taxon>
        <taxon>Balneolota</taxon>
        <taxon>Balneolia</taxon>
        <taxon>Balneolales</taxon>
        <taxon>Balneolaceae</taxon>
        <taxon>Fodinibius</taxon>
    </lineage>
</organism>
<keyword evidence="3" id="KW-1185">Reference proteome</keyword>
<name>A0A521B824_9BACT</name>
<accession>A0A521B824</accession>
<feature type="chain" id="PRO_5021805186" evidence="1">
    <location>
        <begin position="39"/>
        <end position="143"/>
    </location>
</feature>
<evidence type="ECO:0000313" key="3">
    <source>
        <dbReference type="Proteomes" id="UP000317593"/>
    </source>
</evidence>
<evidence type="ECO:0000313" key="2">
    <source>
        <dbReference type="EMBL" id="SMO43161.1"/>
    </source>
</evidence>
<protein>
    <submittedName>
        <fullName evidence="2">Uncharacterized protein</fullName>
    </submittedName>
</protein>
<keyword evidence="1" id="KW-0732">Signal</keyword>
<proteinExistence type="predicted"/>